<dbReference type="GO" id="GO:0140496">
    <property type="term" value="F:gamma-tubulin complex binding"/>
    <property type="evidence" value="ECO:0007669"/>
    <property type="project" value="InterPro"/>
</dbReference>
<dbReference type="InterPro" id="IPR044621">
    <property type="entry name" value="NEDD1"/>
</dbReference>
<feature type="compositionally biased region" description="Polar residues" evidence="3">
    <location>
        <begin position="664"/>
        <end position="676"/>
    </location>
</feature>
<feature type="coiled-coil region" evidence="2">
    <location>
        <begin position="783"/>
        <end position="810"/>
    </location>
</feature>
<gene>
    <name evidence="4" type="ORF">Cni_G18048</name>
</gene>
<proteinExistence type="predicted"/>
<protein>
    <submittedName>
        <fullName evidence="4">Protein NEDD1</fullName>
    </submittedName>
</protein>
<dbReference type="PROSITE" id="PS50082">
    <property type="entry name" value="WD_REPEATS_2"/>
    <property type="match status" value="2"/>
</dbReference>
<sequence>MGNWELKGIVFISALLNRTSEIGVGMGFVDSSASLLATCGGDTVKLFDVTVEAGDPCTLTYTPSPGSQVNSVKWNHTDLVVASAGEDKKISLWHKNGQSMGSIPTGSDLVDDIEESISSITFSNKSSRYICSGGSGHIVKIWDLQRKRCIKRLSGHTDTITGVMYNCKDEHLASISLKGDLILHNLASGARAAELKDPNGQALRVLDYSRFSRHVLSIAGDDGSVHIWDTTGRSPKVSWLKQHSAPTTGICFSPSSEKIIVTVGLDKKLYMFDSGTRRPTSCMPFEAPFSSLAYNDDGNVLAAGTSNGRVVFYDVRGKPKPFTVLRAYSSSEAIINLCWQRSKPVIVNEKNCSDEIALLGGSNEESVLMPDPLPSVAVSKFSSITVMPSLRSSSTSVSGSISITPNLSTAEETPYKSHLWAGGTLPRLQALRSSYDLKDDMEVFSPLVDVQPITPSLASWWNDNDEVKKDKATTDKKSTLFSSSMRRYGLPEGSSDSHPISDWRSTASSRQDDNPPILPLAATNSTSKKSELSLSQSPGNALPEKSVNSSQPSSFSRLLSSMSFDSVPISTGFHDSSSSASFSKNSLVSPTVASLNLQNKAIFDDSNSSSYLGPSSVYHPASTFVPSGTKTIPSISNSDLQGTVLSSLPRRLLTPSERISTSSVFSEGVVSATSSPKSKKTGQETREELMNSLLSRQDASAPTVSASGNLPASSVVLPQPLWSPDQPADKQLGTSSFSLQLVQRTLEETLESVQKSIHEDVRNLHIELLRQFHMQEMEMSGLLKSILDKQDELVKEVQSLRRENQQLRQLL</sequence>
<dbReference type="SMART" id="SM00320">
    <property type="entry name" value="WD40"/>
    <property type="match status" value="6"/>
</dbReference>
<evidence type="ECO:0000256" key="2">
    <source>
        <dbReference type="SAM" id="Coils"/>
    </source>
</evidence>
<dbReference type="InterPro" id="IPR001680">
    <property type="entry name" value="WD40_rpt"/>
</dbReference>
<dbReference type="Gene3D" id="2.130.10.10">
    <property type="entry name" value="YVTN repeat-like/Quinoprotein amine dehydrogenase"/>
    <property type="match status" value="2"/>
</dbReference>
<evidence type="ECO:0000313" key="5">
    <source>
        <dbReference type="Proteomes" id="UP001327560"/>
    </source>
</evidence>
<feature type="compositionally biased region" description="Polar residues" evidence="3">
    <location>
        <begin position="494"/>
        <end position="509"/>
    </location>
</feature>
<dbReference type="GO" id="GO:0005828">
    <property type="term" value="C:kinetochore microtubule"/>
    <property type="evidence" value="ECO:0007669"/>
    <property type="project" value="TreeGrafter"/>
</dbReference>
<name>A0AAQ3KII4_9LILI</name>
<keyword evidence="1" id="KW-0853">WD repeat</keyword>
<dbReference type="FunFam" id="2.130.10.10:FF:000344">
    <property type="entry name" value="Protein NEDD1"/>
    <property type="match status" value="1"/>
</dbReference>
<feature type="compositionally biased region" description="Polar residues" evidence="3">
    <location>
        <begin position="522"/>
        <end position="539"/>
    </location>
</feature>
<dbReference type="GO" id="GO:0000919">
    <property type="term" value="P:cell plate assembly"/>
    <property type="evidence" value="ECO:0007669"/>
    <property type="project" value="TreeGrafter"/>
</dbReference>
<dbReference type="GO" id="GO:0010968">
    <property type="term" value="P:regulation of microtubule nucleation"/>
    <property type="evidence" value="ECO:0007669"/>
    <property type="project" value="InterPro"/>
</dbReference>
<dbReference type="SUPFAM" id="SSF50978">
    <property type="entry name" value="WD40 repeat-like"/>
    <property type="match status" value="1"/>
</dbReference>
<feature type="repeat" description="WD" evidence="1">
    <location>
        <begin position="62"/>
        <end position="93"/>
    </location>
</feature>
<keyword evidence="2" id="KW-0175">Coiled coil</keyword>
<organism evidence="4 5">
    <name type="scientific">Canna indica</name>
    <name type="common">Indian-shot</name>
    <dbReference type="NCBI Taxonomy" id="4628"/>
    <lineage>
        <taxon>Eukaryota</taxon>
        <taxon>Viridiplantae</taxon>
        <taxon>Streptophyta</taxon>
        <taxon>Embryophyta</taxon>
        <taxon>Tracheophyta</taxon>
        <taxon>Spermatophyta</taxon>
        <taxon>Magnoliopsida</taxon>
        <taxon>Liliopsida</taxon>
        <taxon>Zingiberales</taxon>
        <taxon>Cannaceae</taxon>
        <taxon>Canna</taxon>
    </lineage>
</organism>
<dbReference type="InterPro" id="IPR015943">
    <property type="entry name" value="WD40/YVTN_repeat-like_dom_sf"/>
</dbReference>
<feature type="region of interest" description="Disordered" evidence="3">
    <location>
        <begin position="483"/>
        <end position="553"/>
    </location>
</feature>
<evidence type="ECO:0000256" key="1">
    <source>
        <dbReference type="PROSITE-ProRule" id="PRU00221"/>
    </source>
</evidence>
<dbReference type="Pfam" id="PF00400">
    <property type="entry name" value="WD40"/>
    <property type="match status" value="1"/>
</dbReference>
<dbReference type="PANTHER" id="PTHR45096:SF1">
    <property type="entry name" value="PROTEIN NEDD1"/>
    <property type="match status" value="1"/>
</dbReference>
<dbReference type="Proteomes" id="UP001327560">
    <property type="component" value="Chromosome 5"/>
</dbReference>
<dbReference type="GO" id="GO:2000694">
    <property type="term" value="P:regulation of phragmoplast microtubule organization"/>
    <property type="evidence" value="ECO:0007669"/>
    <property type="project" value="TreeGrafter"/>
</dbReference>
<dbReference type="InterPro" id="IPR036322">
    <property type="entry name" value="WD40_repeat_dom_sf"/>
</dbReference>
<evidence type="ECO:0000256" key="3">
    <source>
        <dbReference type="SAM" id="MobiDB-lite"/>
    </source>
</evidence>
<dbReference type="GO" id="GO:0060236">
    <property type="term" value="P:regulation of mitotic spindle organization"/>
    <property type="evidence" value="ECO:0007669"/>
    <property type="project" value="TreeGrafter"/>
</dbReference>
<feature type="region of interest" description="Disordered" evidence="3">
    <location>
        <begin position="664"/>
        <end position="687"/>
    </location>
</feature>
<reference evidence="4 5" key="1">
    <citation type="submission" date="2023-10" db="EMBL/GenBank/DDBJ databases">
        <title>Chromosome-scale genome assembly provides insights into flower coloration mechanisms of Canna indica.</title>
        <authorList>
            <person name="Li C."/>
        </authorList>
    </citation>
    <scope>NUCLEOTIDE SEQUENCE [LARGE SCALE GENOMIC DNA]</scope>
    <source>
        <tissue evidence="4">Flower</tissue>
    </source>
</reference>
<evidence type="ECO:0000313" key="4">
    <source>
        <dbReference type="EMBL" id="WOL09295.1"/>
    </source>
</evidence>
<feature type="repeat" description="WD" evidence="1">
    <location>
        <begin position="110"/>
        <end position="152"/>
    </location>
</feature>
<dbReference type="EMBL" id="CP136894">
    <property type="protein sequence ID" value="WOL09295.1"/>
    <property type="molecule type" value="Genomic_DNA"/>
</dbReference>
<dbReference type="AlphaFoldDB" id="A0AAQ3KII4"/>
<accession>A0AAQ3KII4</accession>
<dbReference type="PANTHER" id="PTHR45096">
    <property type="entry name" value="PROTEIN NEDD1"/>
    <property type="match status" value="1"/>
</dbReference>
<keyword evidence="5" id="KW-1185">Reference proteome</keyword>
<dbReference type="GO" id="GO:0032467">
    <property type="term" value="P:positive regulation of cytokinesis"/>
    <property type="evidence" value="ECO:0007669"/>
    <property type="project" value="TreeGrafter"/>
</dbReference>